<protein>
    <submittedName>
        <fullName evidence="1">Uncharacterized protein</fullName>
    </submittedName>
</protein>
<keyword evidence="2" id="KW-1185">Reference proteome</keyword>
<organism evidence="1 2">
    <name type="scientific">Prunus armeniaca</name>
    <name type="common">Apricot</name>
    <name type="synonym">Armeniaca vulgaris</name>
    <dbReference type="NCBI Taxonomy" id="36596"/>
    <lineage>
        <taxon>Eukaryota</taxon>
        <taxon>Viridiplantae</taxon>
        <taxon>Streptophyta</taxon>
        <taxon>Embryophyta</taxon>
        <taxon>Tracheophyta</taxon>
        <taxon>Spermatophyta</taxon>
        <taxon>Magnoliopsida</taxon>
        <taxon>eudicotyledons</taxon>
        <taxon>Gunneridae</taxon>
        <taxon>Pentapetalae</taxon>
        <taxon>rosids</taxon>
        <taxon>fabids</taxon>
        <taxon>Rosales</taxon>
        <taxon>Rosaceae</taxon>
        <taxon>Amygdaloideae</taxon>
        <taxon>Amygdaleae</taxon>
        <taxon>Prunus</taxon>
    </lineage>
</organism>
<evidence type="ECO:0000313" key="1">
    <source>
        <dbReference type="EMBL" id="CAB4292362.1"/>
    </source>
</evidence>
<proteinExistence type="predicted"/>
<reference evidence="2" key="1">
    <citation type="journal article" date="2020" name="Genome Biol.">
        <title>Gamete binning: chromosome-level and haplotype-resolved genome assembly enabled by high-throughput single-cell sequencing of gamete genomes.</title>
        <authorList>
            <person name="Campoy J.A."/>
            <person name="Sun H."/>
            <person name="Goel M."/>
            <person name="Jiao W.-B."/>
            <person name="Folz-Donahue K."/>
            <person name="Wang N."/>
            <person name="Rubio M."/>
            <person name="Liu C."/>
            <person name="Kukat C."/>
            <person name="Ruiz D."/>
            <person name="Huettel B."/>
            <person name="Schneeberger K."/>
        </authorList>
    </citation>
    <scope>NUCLEOTIDE SEQUENCE [LARGE SCALE GENOMIC DNA]</scope>
    <source>
        <strain evidence="2">cv. Rojo Pasion</strain>
    </source>
</reference>
<dbReference type="OrthoDB" id="5836667at2759"/>
<gene>
    <name evidence="1" type="ORF">ORAREDHAP_LOCUS672</name>
</gene>
<name>A0A6J5VWX0_PRUAR</name>
<sequence length="127" mass="14791">MDLEVVGRHALFDDDDTSTSFVNPLRSHLNELPLIDLSSIHTKLREFRFSHFNVTLKHVKCVRSSCDRSPEFSWFLTAQYDDREEMDLEVVGRQALFFDDDTSALFLNSRYDVRHLLSSPLPPITCR</sequence>
<dbReference type="EMBL" id="CAEKKB010000001">
    <property type="protein sequence ID" value="CAB4292362.1"/>
    <property type="molecule type" value="Genomic_DNA"/>
</dbReference>
<accession>A0A6J5VWX0</accession>
<dbReference type="Proteomes" id="UP000507245">
    <property type="component" value="Unassembled WGS sequence"/>
</dbReference>
<dbReference type="AlphaFoldDB" id="A0A6J5VWX0"/>
<evidence type="ECO:0000313" key="2">
    <source>
        <dbReference type="Proteomes" id="UP000507245"/>
    </source>
</evidence>